<organism evidence="1 2">
    <name type="scientific">Xenorhabdus bovienii str. kraussei Quebec</name>
    <dbReference type="NCBI Taxonomy" id="1398203"/>
    <lineage>
        <taxon>Bacteria</taxon>
        <taxon>Pseudomonadati</taxon>
        <taxon>Pseudomonadota</taxon>
        <taxon>Gammaproteobacteria</taxon>
        <taxon>Enterobacterales</taxon>
        <taxon>Morganellaceae</taxon>
        <taxon>Xenorhabdus</taxon>
    </lineage>
</organism>
<evidence type="ECO:0000313" key="1">
    <source>
        <dbReference type="EMBL" id="CDH18786.1"/>
    </source>
</evidence>
<proteinExistence type="predicted"/>
<dbReference type="Proteomes" id="UP000028500">
    <property type="component" value="Unassembled WGS sequence"/>
</dbReference>
<accession>A0A077PDQ3</accession>
<gene>
    <name evidence="1" type="ORF">XBKQ1_1550002</name>
</gene>
<protein>
    <submittedName>
        <fullName evidence="1">Uncharacterized protein</fullName>
    </submittedName>
</protein>
<evidence type="ECO:0000313" key="2">
    <source>
        <dbReference type="Proteomes" id="UP000028500"/>
    </source>
</evidence>
<name>A0A077PDQ3_XENBV</name>
<dbReference type="EMBL" id="CBSY010000063">
    <property type="protein sequence ID" value="CDH18786.1"/>
    <property type="molecule type" value="Genomic_DNA"/>
</dbReference>
<sequence length="64" mass="7169">MTPFMSKTNGVLFNNYISAAPSTVLSLTNSFSLREYNKLEVNNNIVSLAKKVDIILIGFQIREC</sequence>
<dbReference type="AlphaFoldDB" id="A0A077PDQ3"/>
<comment type="caution">
    <text evidence="1">The sequence shown here is derived from an EMBL/GenBank/DDBJ whole genome shotgun (WGS) entry which is preliminary data.</text>
</comment>
<dbReference type="HOGENOM" id="CLU_2866812_0_0_6"/>
<keyword evidence="2" id="KW-1185">Reference proteome</keyword>
<reference evidence="1" key="1">
    <citation type="submission" date="2013-07" db="EMBL/GenBank/DDBJ databases">
        <title>Sub-species coevolution in mutualistic symbiosis.</title>
        <authorList>
            <person name="Murfin K."/>
            <person name="Klassen J."/>
            <person name="Lee M."/>
            <person name="Forst S."/>
            <person name="Stock P."/>
            <person name="Goodrich-Blair H."/>
        </authorList>
    </citation>
    <scope>NUCLEOTIDE SEQUENCE [LARGE SCALE GENOMIC DNA]</scope>
    <source>
        <strain evidence="1">Kraussei Quebec</strain>
    </source>
</reference>